<protein>
    <submittedName>
        <fullName evidence="1">Uncharacterized protein</fullName>
    </submittedName>
</protein>
<organism evidence="1 2">
    <name type="scientific">Triticum urartu</name>
    <name type="common">Red wild einkorn</name>
    <name type="synonym">Crithodium urartu</name>
    <dbReference type="NCBI Taxonomy" id="4572"/>
    <lineage>
        <taxon>Eukaryota</taxon>
        <taxon>Viridiplantae</taxon>
        <taxon>Streptophyta</taxon>
        <taxon>Embryophyta</taxon>
        <taxon>Tracheophyta</taxon>
        <taxon>Spermatophyta</taxon>
        <taxon>Magnoliopsida</taxon>
        <taxon>Liliopsida</taxon>
        <taxon>Poales</taxon>
        <taxon>Poaceae</taxon>
        <taxon>BOP clade</taxon>
        <taxon>Pooideae</taxon>
        <taxon>Triticodae</taxon>
        <taxon>Triticeae</taxon>
        <taxon>Triticinae</taxon>
        <taxon>Triticum</taxon>
    </lineage>
</organism>
<keyword evidence="2" id="KW-1185">Reference proteome</keyword>
<proteinExistence type="predicted"/>
<reference evidence="1" key="2">
    <citation type="submission" date="2018-03" db="EMBL/GenBank/DDBJ databases">
        <title>The Triticum urartu genome reveals the dynamic nature of wheat genome evolution.</title>
        <authorList>
            <person name="Ling H."/>
            <person name="Ma B."/>
            <person name="Shi X."/>
            <person name="Liu H."/>
            <person name="Dong L."/>
            <person name="Sun H."/>
            <person name="Cao Y."/>
            <person name="Gao Q."/>
            <person name="Zheng S."/>
            <person name="Li Y."/>
            <person name="Yu Y."/>
            <person name="Du H."/>
            <person name="Qi M."/>
            <person name="Li Y."/>
            <person name="Yu H."/>
            <person name="Cui Y."/>
            <person name="Wang N."/>
            <person name="Chen C."/>
            <person name="Wu H."/>
            <person name="Zhao Y."/>
            <person name="Zhang J."/>
            <person name="Li Y."/>
            <person name="Zhou W."/>
            <person name="Zhang B."/>
            <person name="Hu W."/>
            <person name="Eijk M."/>
            <person name="Tang J."/>
            <person name="Witsenboer H."/>
            <person name="Zhao S."/>
            <person name="Li Z."/>
            <person name="Zhang A."/>
            <person name="Wang D."/>
            <person name="Liang C."/>
        </authorList>
    </citation>
    <scope>NUCLEOTIDE SEQUENCE [LARGE SCALE GENOMIC DNA]</scope>
    <source>
        <strain evidence="1">cv. G1812</strain>
    </source>
</reference>
<name>A0A8R7U2L0_TRIUA</name>
<reference evidence="1" key="3">
    <citation type="submission" date="2022-06" db="UniProtKB">
        <authorList>
            <consortium name="EnsemblPlants"/>
        </authorList>
    </citation>
    <scope>IDENTIFICATION</scope>
</reference>
<sequence>MQQQFIHHATKYSYKPVSIVCITWYGHGLIMVRPHRTSNFCCEHQLSMDLWGDCRMPIFDPTNQLYSGHIRLSETTWCGMS</sequence>
<dbReference type="AlphaFoldDB" id="A0A8R7U2L0"/>
<dbReference type="Gramene" id="TuG1812G0300005536.01.T01">
    <property type="protein sequence ID" value="TuG1812G0300005536.01.T01.cds342441"/>
    <property type="gene ID" value="TuG1812G0300005536.01"/>
</dbReference>
<reference evidence="2" key="1">
    <citation type="journal article" date="2013" name="Nature">
        <title>Draft genome of the wheat A-genome progenitor Triticum urartu.</title>
        <authorList>
            <person name="Ling H.Q."/>
            <person name="Zhao S."/>
            <person name="Liu D."/>
            <person name="Wang J."/>
            <person name="Sun H."/>
            <person name="Zhang C."/>
            <person name="Fan H."/>
            <person name="Li D."/>
            <person name="Dong L."/>
            <person name="Tao Y."/>
            <person name="Gao C."/>
            <person name="Wu H."/>
            <person name="Li Y."/>
            <person name="Cui Y."/>
            <person name="Guo X."/>
            <person name="Zheng S."/>
            <person name="Wang B."/>
            <person name="Yu K."/>
            <person name="Liang Q."/>
            <person name="Yang W."/>
            <person name="Lou X."/>
            <person name="Chen J."/>
            <person name="Feng M."/>
            <person name="Jian J."/>
            <person name="Zhang X."/>
            <person name="Luo G."/>
            <person name="Jiang Y."/>
            <person name="Liu J."/>
            <person name="Wang Z."/>
            <person name="Sha Y."/>
            <person name="Zhang B."/>
            <person name="Wu H."/>
            <person name="Tang D."/>
            <person name="Shen Q."/>
            <person name="Xue P."/>
            <person name="Zou S."/>
            <person name="Wang X."/>
            <person name="Liu X."/>
            <person name="Wang F."/>
            <person name="Yang Y."/>
            <person name="An X."/>
            <person name="Dong Z."/>
            <person name="Zhang K."/>
            <person name="Zhang X."/>
            <person name="Luo M.C."/>
            <person name="Dvorak J."/>
            <person name="Tong Y."/>
            <person name="Wang J."/>
            <person name="Yang H."/>
            <person name="Li Z."/>
            <person name="Wang D."/>
            <person name="Zhang A."/>
            <person name="Wang J."/>
        </authorList>
    </citation>
    <scope>NUCLEOTIDE SEQUENCE</scope>
    <source>
        <strain evidence="2">cv. G1812</strain>
    </source>
</reference>
<evidence type="ECO:0000313" key="1">
    <source>
        <dbReference type="EnsemblPlants" id="TuG1812G0300005536.01.T01.cds342441"/>
    </source>
</evidence>
<dbReference type="Proteomes" id="UP000015106">
    <property type="component" value="Chromosome 3"/>
</dbReference>
<evidence type="ECO:0000313" key="2">
    <source>
        <dbReference type="Proteomes" id="UP000015106"/>
    </source>
</evidence>
<dbReference type="EnsemblPlants" id="TuG1812G0300005536.01.T01">
    <property type="protein sequence ID" value="TuG1812G0300005536.01.T01.cds342441"/>
    <property type="gene ID" value="TuG1812G0300005536.01"/>
</dbReference>
<accession>A0A8R7U2L0</accession>